<dbReference type="AlphaFoldDB" id="A0A0F7KDY7"/>
<protein>
    <submittedName>
        <fullName evidence="1">Uncharacterized protein</fullName>
    </submittedName>
</protein>
<accession>A0A0F7KDY7</accession>
<dbReference type="PATRIC" id="fig|44574.3.peg.706"/>
<dbReference type="Proteomes" id="UP000034156">
    <property type="component" value="Chromosome"/>
</dbReference>
<name>A0A0F7KDY7_9PROT</name>
<proteinExistence type="predicted"/>
<sequence length="86" mass="10303">MAAPDWYLQRHRQLKVACNILEIPSRIFILWRTRHLRKMLFHFNQTRREGEPQTASIIRQGNKQNLADKISFDLEMELIRSILTKA</sequence>
<dbReference type="KEGG" id="nco:AAW31_02970"/>
<organism evidence="1 2">
    <name type="scientific">Nitrosomonas communis</name>
    <dbReference type="NCBI Taxonomy" id="44574"/>
    <lineage>
        <taxon>Bacteria</taxon>
        <taxon>Pseudomonadati</taxon>
        <taxon>Pseudomonadota</taxon>
        <taxon>Betaproteobacteria</taxon>
        <taxon>Nitrosomonadales</taxon>
        <taxon>Nitrosomonadaceae</taxon>
        <taxon>Nitrosomonas</taxon>
    </lineage>
</organism>
<reference evidence="1 2" key="2">
    <citation type="journal article" date="2016" name="Genome Announc.">
        <title>Genome Sequence of Nitrosomonas communis Strain Nm2, a Mesophilic Ammonia-Oxidizing Bacterium Isolated from Mediterranean Soil.</title>
        <authorList>
            <person name="Kozlowski J.A."/>
            <person name="Kits K.D."/>
            <person name="Stein L.Y."/>
        </authorList>
    </citation>
    <scope>NUCLEOTIDE SEQUENCE [LARGE SCALE GENOMIC DNA]</scope>
    <source>
        <strain evidence="1 2">Nm2</strain>
    </source>
</reference>
<reference evidence="2" key="1">
    <citation type="submission" date="2015-05" db="EMBL/GenBank/DDBJ databases">
        <title>Draft genome of Nitrosomonas communis strain Nm2.</title>
        <authorList>
            <person name="Kozlowski J.A."/>
            <person name="Kits K.D."/>
            <person name="Stein L.Y."/>
        </authorList>
    </citation>
    <scope>NUCLEOTIDE SEQUENCE [LARGE SCALE GENOMIC DNA]</scope>
    <source>
        <strain evidence="2">Nm2</strain>
    </source>
</reference>
<evidence type="ECO:0000313" key="1">
    <source>
        <dbReference type="EMBL" id="AKH36999.1"/>
    </source>
</evidence>
<dbReference type="EMBL" id="CP011451">
    <property type="protein sequence ID" value="AKH36999.1"/>
    <property type="molecule type" value="Genomic_DNA"/>
</dbReference>
<evidence type="ECO:0000313" key="2">
    <source>
        <dbReference type="Proteomes" id="UP000034156"/>
    </source>
</evidence>
<keyword evidence="2" id="KW-1185">Reference proteome</keyword>
<gene>
    <name evidence="1" type="ORF">AAW31_02970</name>
</gene>